<protein>
    <submittedName>
        <fullName evidence="1">Uncharacterized protein</fullName>
    </submittedName>
</protein>
<name>A0A5J4SRE2_9ZZZZ</name>
<proteinExistence type="predicted"/>
<dbReference type="EMBL" id="SNRY01000067">
    <property type="protein sequence ID" value="KAA6348498.1"/>
    <property type="molecule type" value="Genomic_DNA"/>
</dbReference>
<sequence>MDDNKRLLHELTLEEAIFRCGALRIPHEEVVLLIREKCHIDNENEWVKRLKTPGTPEYDWYQKGMAEGTLKLNIDLESNVSNPKAKDAYKHLSAERRRQAINRKLNELFGLE</sequence>
<dbReference type="AlphaFoldDB" id="A0A5J4SRE2"/>
<evidence type="ECO:0000313" key="1">
    <source>
        <dbReference type="EMBL" id="KAA6348498.1"/>
    </source>
</evidence>
<accession>A0A5J4SRE2</accession>
<organism evidence="1">
    <name type="scientific">termite gut metagenome</name>
    <dbReference type="NCBI Taxonomy" id="433724"/>
    <lineage>
        <taxon>unclassified sequences</taxon>
        <taxon>metagenomes</taxon>
        <taxon>organismal metagenomes</taxon>
    </lineage>
</organism>
<gene>
    <name evidence="1" type="ORF">EZS27_004098</name>
</gene>
<comment type="caution">
    <text evidence="1">The sequence shown here is derived from an EMBL/GenBank/DDBJ whole genome shotgun (WGS) entry which is preliminary data.</text>
</comment>
<reference evidence="1" key="1">
    <citation type="submission" date="2019-03" db="EMBL/GenBank/DDBJ databases">
        <title>Single cell metagenomics reveals metabolic interactions within the superorganism composed of flagellate Streblomastix strix and complex community of Bacteroidetes bacteria on its surface.</title>
        <authorList>
            <person name="Treitli S.C."/>
            <person name="Kolisko M."/>
            <person name="Husnik F."/>
            <person name="Keeling P."/>
            <person name="Hampl V."/>
        </authorList>
    </citation>
    <scope>NUCLEOTIDE SEQUENCE</scope>
    <source>
        <strain evidence="1">STM</strain>
    </source>
</reference>